<dbReference type="EMBL" id="KV923031">
    <property type="protein sequence ID" value="PIN96845.1"/>
    <property type="molecule type" value="Genomic_DNA"/>
</dbReference>
<reference evidence="2" key="1">
    <citation type="journal article" date="2017" name="Nat. Commun.">
        <title>The North American bullfrog draft genome provides insight into hormonal regulation of long noncoding RNA.</title>
        <authorList>
            <person name="Hammond S.A."/>
            <person name="Warren R.L."/>
            <person name="Vandervalk B.P."/>
            <person name="Kucuk E."/>
            <person name="Khan H."/>
            <person name="Gibb E.A."/>
            <person name="Pandoh P."/>
            <person name="Kirk H."/>
            <person name="Zhao Y."/>
            <person name="Jones M."/>
            <person name="Mungall A.J."/>
            <person name="Coope R."/>
            <person name="Pleasance S."/>
            <person name="Moore R.A."/>
            <person name="Holt R.A."/>
            <person name="Round J.M."/>
            <person name="Ohora S."/>
            <person name="Walle B.V."/>
            <person name="Veldhoen N."/>
            <person name="Helbing C.C."/>
            <person name="Birol I."/>
        </authorList>
    </citation>
    <scope>NUCLEOTIDE SEQUENCE [LARGE SCALE GENOMIC DNA]</scope>
</reference>
<dbReference type="OrthoDB" id="10209560at2759"/>
<accession>A0A2G9P0H2</accession>
<evidence type="ECO:0000313" key="1">
    <source>
        <dbReference type="EMBL" id="PIN96845.1"/>
    </source>
</evidence>
<name>A0A2G9P0H2_AQUCT</name>
<organism evidence="1 2">
    <name type="scientific">Aquarana catesbeiana</name>
    <name type="common">American bullfrog</name>
    <name type="synonym">Rana catesbeiana</name>
    <dbReference type="NCBI Taxonomy" id="8400"/>
    <lineage>
        <taxon>Eukaryota</taxon>
        <taxon>Metazoa</taxon>
        <taxon>Chordata</taxon>
        <taxon>Craniata</taxon>
        <taxon>Vertebrata</taxon>
        <taxon>Euteleostomi</taxon>
        <taxon>Amphibia</taxon>
        <taxon>Batrachia</taxon>
        <taxon>Anura</taxon>
        <taxon>Neobatrachia</taxon>
        <taxon>Ranoidea</taxon>
        <taxon>Ranidae</taxon>
        <taxon>Aquarana</taxon>
    </lineage>
</organism>
<dbReference type="Proteomes" id="UP000228934">
    <property type="component" value="Unassembled WGS sequence"/>
</dbReference>
<dbReference type="AlphaFoldDB" id="A0A2G9P0H2"/>
<gene>
    <name evidence="1" type="ORF">AB205_0105370</name>
</gene>
<sequence length="64" mass="6920">MECLLTSGVPRGVPPFIKRPQRSASLHQVSPAECLLTSGIPSGVQPYIRRPQRSASLHQASPVE</sequence>
<keyword evidence="2" id="KW-1185">Reference proteome</keyword>
<proteinExistence type="predicted"/>
<evidence type="ECO:0000313" key="2">
    <source>
        <dbReference type="Proteomes" id="UP000228934"/>
    </source>
</evidence>
<protein>
    <submittedName>
        <fullName evidence="1">Uncharacterized protein</fullName>
    </submittedName>
</protein>